<reference evidence="1 2" key="1">
    <citation type="submission" date="2015-09" db="EMBL/GenBank/DDBJ databases">
        <title>Draft genome sequence of Kouleothrix aurantiaca JCM 19913.</title>
        <authorList>
            <person name="Hemp J."/>
        </authorList>
    </citation>
    <scope>NUCLEOTIDE SEQUENCE [LARGE SCALE GENOMIC DNA]</scope>
    <source>
        <strain evidence="1 2">COM-B</strain>
    </source>
</reference>
<proteinExistence type="predicted"/>
<evidence type="ECO:0000313" key="1">
    <source>
        <dbReference type="EMBL" id="KPV53604.1"/>
    </source>
</evidence>
<dbReference type="Proteomes" id="UP000050509">
    <property type="component" value="Unassembled WGS sequence"/>
</dbReference>
<name>A0A0P9DCU9_9CHLR</name>
<sequence length="152" mass="16411">MVIELLQECRREAERIAHGEVSFLSTAEAEAWLAAYRAELGRADAAAANTLLSGGAHALTPGDVLRDLDQAIGQFGEYTLTDKGAHEVMDIAPIVRALREMEAPIAAQFLVDLLAHEHGGSVVSAVLGDLDDAPEAWWDALMAARPVLQEYY</sequence>
<keyword evidence="2" id="KW-1185">Reference proteome</keyword>
<comment type="caution">
    <text evidence="1">The sequence shown here is derived from an EMBL/GenBank/DDBJ whole genome shotgun (WGS) entry which is preliminary data.</text>
</comment>
<accession>A0A0P9DCU9</accession>
<organism evidence="1 2">
    <name type="scientific">Kouleothrix aurantiaca</name>
    <dbReference type="NCBI Taxonomy" id="186479"/>
    <lineage>
        <taxon>Bacteria</taxon>
        <taxon>Bacillati</taxon>
        <taxon>Chloroflexota</taxon>
        <taxon>Chloroflexia</taxon>
        <taxon>Chloroflexales</taxon>
        <taxon>Roseiflexineae</taxon>
        <taxon>Roseiflexaceae</taxon>
        <taxon>Kouleothrix</taxon>
    </lineage>
</organism>
<protein>
    <submittedName>
        <fullName evidence="1">Uncharacterized protein</fullName>
    </submittedName>
</protein>
<dbReference type="EMBL" id="LJCR01000220">
    <property type="protein sequence ID" value="KPV53604.1"/>
    <property type="molecule type" value="Genomic_DNA"/>
</dbReference>
<dbReference type="AlphaFoldDB" id="A0A0P9DCU9"/>
<evidence type="ECO:0000313" key="2">
    <source>
        <dbReference type="Proteomes" id="UP000050509"/>
    </source>
</evidence>
<gene>
    <name evidence="1" type="ORF">SE17_08675</name>
</gene>